<dbReference type="EMBL" id="JADIMS010000011">
    <property type="protein sequence ID" value="MBO8449632.1"/>
    <property type="molecule type" value="Genomic_DNA"/>
</dbReference>
<dbReference type="AlphaFoldDB" id="A0A9D9EM09"/>
<dbReference type="SUPFAM" id="SSF50475">
    <property type="entry name" value="FMN-binding split barrel"/>
    <property type="match status" value="1"/>
</dbReference>
<dbReference type="GO" id="GO:0010181">
    <property type="term" value="F:FMN binding"/>
    <property type="evidence" value="ECO:0007669"/>
    <property type="project" value="InterPro"/>
</dbReference>
<feature type="domain" description="Rubredoxin-like" evidence="2">
    <location>
        <begin position="166"/>
        <end position="202"/>
    </location>
</feature>
<proteinExistence type="predicted"/>
<sequence length="202" mass="22155">MDLSAMNKISYGLFVLAARDGEKDNGCIINTVIQVTAAPNRIAFAVNKSNYTHDIIQKTKLFTVSVLDESARFGTFQNFGFQSGRTAEKFAEIEFARGPNGIAYLTRECCAWISGRVSSTVDLGTHTLFIADVEDCALLSENPPVTYAFYHANIKPKQPAPAGEKKKGFICVICGYIYEGDVLPPDFICPVCKHPASDFKPL</sequence>
<dbReference type="Proteomes" id="UP000823616">
    <property type="component" value="Unassembled WGS sequence"/>
</dbReference>
<gene>
    <name evidence="3" type="ORF">IAA96_00830</name>
</gene>
<evidence type="ECO:0000259" key="2">
    <source>
        <dbReference type="PROSITE" id="PS50903"/>
    </source>
</evidence>
<dbReference type="Gene3D" id="2.20.28.10">
    <property type="match status" value="1"/>
</dbReference>
<dbReference type="GO" id="GO:0042602">
    <property type="term" value="F:riboflavin reductase (NADPH) activity"/>
    <property type="evidence" value="ECO:0007669"/>
    <property type="project" value="TreeGrafter"/>
</dbReference>
<evidence type="ECO:0000256" key="1">
    <source>
        <dbReference type="ARBA" id="ARBA00023002"/>
    </source>
</evidence>
<dbReference type="Pfam" id="PF21349">
    <property type="entry name" value="RUBY_RBDX"/>
    <property type="match status" value="1"/>
</dbReference>
<protein>
    <submittedName>
        <fullName evidence="3">Flavin reductase</fullName>
    </submittedName>
</protein>
<reference evidence="3" key="2">
    <citation type="journal article" date="2021" name="PeerJ">
        <title>Extensive microbial diversity within the chicken gut microbiome revealed by metagenomics and culture.</title>
        <authorList>
            <person name="Gilroy R."/>
            <person name="Ravi A."/>
            <person name="Getino M."/>
            <person name="Pursley I."/>
            <person name="Horton D.L."/>
            <person name="Alikhan N.F."/>
            <person name="Baker D."/>
            <person name="Gharbi K."/>
            <person name="Hall N."/>
            <person name="Watson M."/>
            <person name="Adriaenssens E.M."/>
            <person name="Foster-Nyarko E."/>
            <person name="Jarju S."/>
            <person name="Secka A."/>
            <person name="Antonio M."/>
            <person name="Oren A."/>
            <person name="Chaudhuri R.R."/>
            <person name="La Ragione R."/>
            <person name="Hildebrand F."/>
            <person name="Pallen M.J."/>
        </authorList>
    </citation>
    <scope>NUCLEOTIDE SEQUENCE</scope>
    <source>
        <strain evidence="3">B3-4054</strain>
    </source>
</reference>
<dbReference type="SMART" id="SM00903">
    <property type="entry name" value="Flavin_Reduct"/>
    <property type="match status" value="1"/>
</dbReference>
<name>A0A9D9EM09_9SPIR</name>
<dbReference type="Gene3D" id="2.30.110.10">
    <property type="entry name" value="Electron Transport, Fmn-binding Protein, Chain A"/>
    <property type="match status" value="1"/>
</dbReference>
<dbReference type="PANTHER" id="PTHR30466">
    <property type="entry name" value="FLAVIN REDUCTASE"/>
    <property type="match status" value="1"/>
</dbReference>
<dbReference type="SUPFAM" id="SSF57802">
    <property type="entry name" value="Rubredoxin-like"/>
    <property type="match status" value="1"/>
</dbReference>
<dbReference type="Pfam" id="PF01613">
    <property type="entry name" value="Flavin_Reduct"/>
    <property type="match status" value="1"/>
</dbReference>
<accession>A0A9D9EM09</accession>
<dbReference type="PROSITE" id="PS50903">
    <property type="entry name" value="RUBREDOXIN_LIKE"/>
    <property type="match status" value="1"/>
</dbReference>
<dbReference type="InterPro" id="IPR024934">
    <property type="entry name" value="Rubredoxin-like_dom"/>
</dbReference>
<keyword evidence="1" id="KW-0560">Oxidoreductase</keyword>
<dbReference type="CDD" id="cd00350">
    <property type="entry name" value="rubredoxin_like"/>
    <property type="match status" value="1"/>
</dbReference>
<evidence type="ECO:0000313" key="4">
    <source>
        <dbReference type="Proteomes" id="UP000823616"/>
    </source>
</evidence>
<dbReference type="InterPro" id="IPR002563">
    <property type="entry name" value="Flavin_Rdtase-like_dom"/>
</dbReference>
<reference evidence="3" key="1">
    <citation type="submission" date="2020-10" db="EMBL/GenBank/DDBJ databases">
        <authorList>
            <person name="Gilroy R."/>
        </authorList>
    </citation>
    <scope>NUCLEOTIDE SEQUENCE</scope>
    <source>
        <strain evidence="3">B3-4054</strain>
    </source>
</reference>
<dbReference type="GO" id="GO:0005506">
    <property type="term" value="F:iron ion binding"/>
    <property type="evidence" value="ECO:0007669"/>
    <property type="project" value="InterPro"/>
</dbReference>
<dbReference type="InterPro" id="IPR048574">
    <property type="entry name" value="RUBY_RBDX"/>
</dbReference>
<organism evidence="3 4">
    <name type="scientific">Candidatus Avitreponema avistercoris</name>
    <dbReference type="NCBI Taxonomy" id="2840705"/>
    <lineage>
        <taxon>Bacteria</taxon>
        <taxon>Pseudomonadati</taxon>
        <taxon>Spirochaetota</taxon>
        <taxon>Spirochaetia</taxon>
        <taxon>Spirochaetales</taxon>
        <taxon>Candidatus Avitreponema</taxon>
    </lineage>
</organism>
<evidence type="ECO:0000313" key="3">
    <source>
        <dbReference type="EMBL" id="MBO8449632.1"/>
    </source>
</evidence>
<dbReference type="PANTHER" id="PTHR30466:SF1">
    <property type="entry name" value="FMN REDUCTASE (NADH) RUTF"/>
    <property type="match status" value="1"/>
</dbReference>
<dbReference type="InterPro" id="IPR012349">
    <property type="entry name" value="Split_barrel_FMN-bd"/>
</dbReference>
<dbReference type="InterPro" id="IPR050268">
    <property type="entry name" value="NADH-dep_flavin_reductase"/>
</dbReference>
<comment type="caution">
    <text evidence="3">The sequence shown here is derived from an EMBL/GenBank/DDBJ whole genome shotgun (WGS) entry which is preliminary data.</text>
</comment>